<evidence type="ECO:0008006" key="4">
    <source>
        <dbReference type="Google" id="ProtNLM"/>
    </source>
</evidence>
<organism evidence="2 3">
    <name type="scientific">Batrachochytrium salamandrivorans</name>
    <dbReference type="NCBI Taxonomy" id="1357716"/>
    <lineage>
        <taxon>Eukaryota</taxon>
        <taxon>Fungi</taxon>
        <taxon>Fungi incertae sedis</taxon>
        <taxon>Chytridiomycota</taxon>
        <taxon>Chytridiomycota incertae sedis</taxon>
        <taxon>Chytridiomycetes</taxon>
        <taxon>Rhizophydiales</taxon>
        <taxon>Rhizophydiales incertae sedis</taxon>
        <taxon>Batrachochytrium</taxon>
    </lineage>
</organism>
<reference evidence="2 3" key="1">
    <citation type="submission" date="2021-02" db="EMBL/GenBank/DDBJ databases">
        <title>Variation within the Batrachochytrium salamandrivorans European outbreak.</title>
        <authorList>
            <person name="Kelly M."/>
            <person name="Pasmans F."/>
            <person name="Shea T.P."/>
            <person name="Munoz J.F."/>
            <person name="Carranza S."/>
            <person name="Cuomo C.A."/>
            <person name="Martel A."/>
        </authorList>
    </citation>
    <scope>NUCLEOTIDE SEQUENCE [LARGE SCALE GENOMIC DNA]</scope>
    <source>
        <strain evidence="2 3">AMFP18/2</strain>
    </source>
</reference>
<keyword evidence="1" id="KW-1133">Transmembrane helix</keyword>
<accession>A0ABQ8FL70</accession>
<protein>
    <recommendedName>
        <fullName evidence="4">G-protein coupled receptors family 3 profile domain-containing protein</fullName>
    </recommendedName>
</protein>
<feature type="transmembrane region" description="Helical" evidence="1">
    <location>
        <begin position="69"/>
        <end position="98"/>
    </location>
</feature>
<evidence type="ECO:0000313" key="2">
    <source>
        <dbReference type="EMBL" id="KAH6600103.1"/>
    </source>
</evidence>
<sequence length="312" mass="35026">MVRVHFFFAAAELHLGSFPVIVDDYIPADLGPEASTLLVIGIVTLSIDIIAFLIALYNQDYPPLRAKQLFLVGMGLVAGCLWFFGFMHAAGMFVLSGFFSNCPLWTVVVQISLGTQLVLITIMLRLYRLYRVIVQQKPISGLDFRFWWSVILLPMVLTAAIALILPSEDVNYLDPATGVCQFNYVFKFAIMGVVFITIIIVGVFMLFVQSKIHISAFNEFRENRILFTIALVTLFVNFFCNVTSLYRSSWAQVSVAIIDLVAVHLNFWILLFGPLYACYFNREDYLMDFLIELNGLGRSTGSSGGEGNNSNI</sequence>
<dbReference type="Proteomes" id="UP001648503">
    <property type="component" value="Unassembled WGS sequence"/>
</dbReference>
<keyword evidence="1" id="KW-0472">Membrane</keyword>
<feature type="transmembrane region" description="Helical" evidence="1">
    <location>
        <begin position="37"/>
        <end position="57"/>
    </location>
</feature>
<feature type="transmembrane region" description="Helical" evidence="1">
    <location>
        <begin position="227"/>
        <end position="247"/>
    </location>
</feature>
<dbReference type="EMBL" id="JAFCIX010000048">
    <property type="protein sequence ID" value="KAH6600103.1"/>
    <property type="molecule type" value="Genomic_DNA"/>
</dbReference>
<evidence type="ECO:0000256" key="1">
    <source>
        <dbReference type="SAM" id="Phobius"/>
    </source>
</evidence>
<proteinExistence type="predicted"/>
<name>A0ABQ8FL70_9FUNG</name>
<feature type="transmembrane region" description="Helical" evidence="1">
    <location>
        <begin position="146"/>
        <end position="165"/>
    </location>
</feature>
<evidence type="ECO:0000313" key="3">
    <source>
        <dbReference type="Proteomes" id="UP001648503"/>
    </source>
</evidence>
<feature type="transmembrane region" description="Helical" evidence="1">
    <location>
        <begin position="185"/>
        <end position="207"/>
    </location>
</feature>
<feature type="transmembrane region" description="Helical" evidence="1">
    <location>
        <begin position="104"/>
        <end position="126"/>
    </location>
</feature>
<comment type="caution">
    <text evidence="2">The sequence shown here is derived from an EMBL/GenBank/DDBJ whole genome shotgun (WGS) entry which is preliminary data.</text>
</comment>
<gene>
    <name evidence="2" type="ORF">BASA50_002562</name>
</gene>
<keyword evidence="1" id="KW-0812">Transmembrane</keyword>
<feature type="transmembrane region" description="Helical" evidence="1">
    <location>
        <begin position="253"/>
        <end position="277"/>
    </location>
</feature>
<keyword evidence="3" id="KW-1185">Reference proteome</keyword>